<dbReference type="InterPro" id="IPR001647">
    <property type="entry name" value="HTH_TetR"/>
</dbReference>
<feature type="non-terminal residue" evidence="4">
    <location>
        <position position="1"/>
    </location>
</feature>
<accession>A0A2U3NBF6</accession>
<dbReference type="SUPFAM" id="SSF48498">
    <property type="entry name" value="Tetracyclin repressor-like, C-terminal domain"/>
    <property type="match status" value="1"/>
</dbReference>
<evidence type="ECO:0000313" key="5">
    <source>
        <dbReference type="Proteomes" id="UP000241595"/>
    </source>
</evidence>
<dbReference type="Pfam" id="PF00440">
    <property type="entry name" value="TetR_N"/>
    <property type="match status" value="1"/>
</dbReference>
<dbReference type="InterPro" id="IPR036271">
    <property type="entry name" value="Tet_transcr_reg_TetR-rel_C_sf"/>
</dbReference>
<feature type="domain" description="HTH tetR-type" evidence="3">
    <location>
        <begin position="14"/>
        <end position="74"/>
    </location>
</feature>
<dbReference type="GO" id="GO:0003677">
    <property type="term" value="F:DNA binding"/>
    <property type="evidence" value="ECO:0007669"/>
    <property type="project" value="UniProtKB-UniRule"/>
</dbReference>
<dbReference type="AlphaFoldDB" id="A0A2U3NBF6"/>
<evidence type="ECO:0000256" key="2">
    <source>
        <dbReference type="PROSITE-ProRule" id="PRU00335"/>
    </source>
</evidence>
<protein>
    <submittedName>
        <fullName evidence="4">TetR family transcriptional regulator</fullName>
    </submittedName>
</protein>
<dbReference type="PROSITE" id="PS50977">
    <property type="entry name" value="HTH_TETR_2"/>
    <property type="match status" value="1"/>
</dbReference>
<evidence type="ECO:0000313" key="4">
    <source>
        <dbReference type="EMBL" id="SPM28820.1"/>
    </source>
</evidence>
<keyword evidence="5" id="KW-1185">Reference proteome</keyword>
<dbReference type="Gene3D" id="1.10.357.10">
    <property type="entry name" value="Tetracycline Repressor, domain 2"/>
    <property type="match status" value="1"/>
</dbReference>
<dbReference type="Proteomes" id="UP000241595">
    <property type="component" value="Unassembled WGS sequence"/>
</dbReference>
<dbReference type="STRING" id="1841859.GCA_900157385_02303"/>
<gene>
    <name evidence="4" type="ORF">MTAB308_2307</name>
</gene>
<organism evidence="4 5">
    <name type="scientific">Mycobacterium terramassiliense</name>
    <dbReference type="NCBI Taxonomy" id="1841859"/>
    <lineage>
        <taxon>Bacteria</taxon>
        <taxon>Bacillati</taxon>
        <taxon>Actinomycetota</taxon>
        <taxon>Actinomycetes</taxon>
        <taxon>Mycobacteriales</taxon>
        <taxon>Mycobacteriaceae</taxon>
        <taxon>Mycobacterium</taxon>
    </lineage>
</organism>
<reference evidence="4 5" key="1">
    <citation type="submission" date="2017-01" db="EMBL/GenBank/DDBJ databases">
        <authorList>
            <consortium name="Urmite Genomes"/>
        </authorList>
    </citation>
    <scope>NUCLEOTIDE SEQUENCE [LARGE SCALE GENOMIC DNA]</scope>
    <source>
        <strain evidence="4 5">AB308</strain>
    </source>
</reference>
<dbReference type="SUPFAM" id="SSF46689">
    <property type="entry name" value="Homeodomain-like"/>
    <property type="match status" value="1"/>
</dbReference>
<keyword evidence="1 2" id="KW-0238">DNA-binding</keyword>
<dbReference type="Gene3D" id="1.10.10.60">
    <property type="entry name" value="Homeodomain-like"/>
    <property type="match status" value="1"/>
</dbReference>
<name>A0A2U3NBF6_9MYCO</name>
<evidence type="ECO:0000259" key="3">
    <source>
        <dbReference type="PROSITE" id="PS50977"/>
    </source>
</evidence>
<sequence>VTGVANAPVLRYGALDRAHLTKHLLRLAKRVGVGRVTMRELAAEAGTAASSVYYHVRDKRELFDLLIESVLAQIEVPQQGDWESRLVALYMNAWKVLVEVPGIAVLLQEHAHTAAAADMDRASRGILRESGLSAQRFDAAHAALYVHLLGSVQLEHIRRAGARANGPSHEAFAYGLRLILTGLRKELEDVE</sequence>
<proteinExistence type="predicted"/>
<evidence type="ECO:0000256" key="1">
    <source>
        <dbReference type="ARBA" id="ARBA00023125"/>
    </source>
</evidence>
<dbReference type="InterPro" id="IPR009057">
    <property type="entry name" value="Homeodomain-like_sf"/>
</dbReference>
<dbReference type="EMBL" id="FTRV01000011">
    <property type="protein sequence ID" value="SPM28820.1"/>
    <property type="molecule type" value="Genomic_DNA"/>
</dbReference>
<feature type="DNA-binding region" description="H-T-H motif" evidence="2">
    <location>
        <begin position="37"/>
        <end position="56"/>
    </location>
</feature>